<name>A0A2R6Y4I4_9BACL</name>
<dbReference type="GO" id="GO:0005524">
    <property type="term" value="F:ATP binding"/>
    <property type="evidence" value="ECO:0007669"/>
    <property type="project" value="UniProtKB-KW"/>
</dbReference>
<dbReference type="Pfam" id="PF00005">
    <property type="entry name" value="ABC_tran"/>
    <property type="match status" value="1"/>
</dbReference>
<dbReference type="EMBL" id="PEBX01000005">
    <property type="protein sequence ID" value="PTQ57591.1"/>
    <property type="molecule type" value="Genomic_DNA"/>
</dbReference>
<evidence type="ECO:0000313" key="7">
    <source>
        <dbReference type="Proteomes" id="UP000244338"/>
    </source>
</evidence>
<dbReference type="Proteomes" id="UP000244338">
    <property type="component" value="Unassembled WGS sequence"/>
</dbReference>
<dbReference type="PROSITE" id="PS00211">
    <property type="entry name" value="ABC_TRANSPORTER_1"/>
    <property type="match status" value="1"/>
</dbReference>
<evidence type="ECO:0000259" key="5">
    <source>
        <dbReference type="PROSITE" id="PS50893"/>
    </source>
</evidence>
<dbReference type="SMART" id="SM00382">
    <property type="entry name" value="AAA"/>
    <property type="match status" value="1"/>
</dbReference>
<comment type="similarity">
    <text evidence="1">Belongs to the ABC transporter superfamily.</text>
</comment>
<evidence type="ECO:0000256" key="1">
    <source>
        <dbReference type="ARBA" id="ARBA00005417"/>
    </source>
</evidence>
<keyword evidence="4 6" id="KW-0067">ATP-binding</keyword>
<organism evidence="6 7">
    <name type="scientific">Candidatus Carbonibacillus altaicus</name>
    <dbReference type="NCBI Taxonomy" id="2163959"/>
    <lineage>
        <taxon>Bacteria</taxon>
        <taxon>Bacillati</taxon>
        <taxon>Bacillota</taxon>
        <taxon>Bacilli</taxon>
        <taxon>Bacillales</taxon>
        <taxon>Candidatus Carbonibacillus</taxon>
    </lineage>
</organism>
<dbReference type="InterPro" id="IPR017871">
    <property type="entry name" value="ABC_transporter-like_CS"/>
</dbReference>
<dbReference type="PANTHER" id="PTHR43335">
    <property type="entry name" value="ABC TRANSPORTER, ATP-BINDING PROTEIN"/>
    <property type="match status" value="1"/>
</dbReference>
<evidence type="ECO:0000256" key="4">
    <source>
        <dbReference type="ARBA" id="ARBA00022840"/>
    </source>
</evidence>
<dbReference type="GO" id="GO:0016887">
    <property type="term" value="F:ATP hydrolysis activity"/>
    <property type="evidence" value="ECO:0007669"/>
    <property type="project" value="InterPro"/>
</dbReference>
<dbReference type="SUPFAM" id="SSF52540">
    <property type="entry name" value="P-loop containing nucleoside triphosphate hydrolases"/>
    <property type="match status" value="1"/>
</dbReference>
<dbReference type="Gene3D" id="3.40.50.300">
    <property type="entry name" value="P-loop containing nucleotide triphosphate hydrolases"/>
    <property type="match status" value="1"/>
</dbReference>
<reference evidence="7" key="1">
    <citation type="journal article" date="2018" name="Sci. Rep.">
        <title>Lignite coal burning seam in the remote Altai Mountains harbors a hydrogen-driven thermophilic microbial community.</title>
        <authorList>
            <person name="Kadnikov V.V."/>
            <person name="Mardanov A.V."/>
            <person name="Ivasenko D.A."/>
            <person name="Antsiferov D.V."/>
            <person name="Beletsky A.V."/>
            <person name="Karnachuk O.V."/>
            <person name="Ravin N.V."/>
        </authorList>
    </citation>
    <scope>NUCLEOTIDE SEQUENCE [LARGE SCALE GENOMIC DNA]</scope>
</reference>
<dbReference type="PROSITE" id="PS50893">
    <property type="entry name" value="ABC_TRANSPORTER_2"/>
    <property type="match status" value="1"/>
</dbReference>
<evidence type="ECO:0000313" key="6">
    <source>
        <dbReference type="EMBL" id="PTQ57591.1"/>
    </source>
</evidence>
<evidence type="ECO:0000256" key="3">
    <source>
        <dbReference type="ARBA" id="ARBA00022741"/>
    </source>
</evidence>
<gene>
    <name evidence="6" type="ORF">BSOLF_1295</name>
</gene>
<dbReference type="InterPro" id="IPR027417">
    <property type="entry name" value="P-loop_NTPase"/>
</dbReference>
<accession>A0A2R6Y4I4</accession>
<sequence length="287" mass="31788">MIIQIERVKKAFKKKTALEDVTLTLKPGIFGLLGPNGAGKTTLMRILATIFRPDRGSITADGIDWTRDAHRVRTMLGYLPQDFGVFRNVTAREVLVYIGTLKGVARDQLKHQVNAVLDAVNLTTHADKKVGTFSGGMRRRLGIAQALLGDPKLIVIDEPTAGLDPEERVRFRLLLRRLAQEERVVILSTHIVGDVEAVCDQLAVIKKGKAHLFASPEELAKVADGQIWRWVGDIRDYALLEEKYRIVSSVSRGSTMEARILSDTQPSEAVEPVAPTLEEGYLAWVGE</sequence>
<proteinExistence type="inferred from homology"/>
<evidence type="ECO:0000256" key="2">
    <source>
        <dbReference type="ARBA" id="ARBA00022448"/>
    </source>
</evidence>
<dbReference type="CDD" id="cd03264">
    <property type="entry name" value="ABC_drug_resistance_like"/>
    <property type="match status" value="1"/>
</dbReference>
<protein>
    <submittedName>
        <fullName evidence="6">ABC transporter ATP-binding protein</fullName>
    </submittedName>
</protein>
<dbReference type="AlphaFoldDB" id="A0A2R6Y4I4"/>
<dbReference type="InterPro" id="IPR003593">
    <property type="entry name" value="AAA+_ATPase"/>
</dbReference>
<comment type="caution">
    <text evidence="6">The sequence shown here is derived from an EMBL/GenBank/DDBJ whole genome shotgun (WGS) entry which is preliminary data.</text>
</comment>
<dbReference type="PANTHER" id="PTHR43335:SF2">
    <property type="entry name" value="ABC TRANSPORTER, ATP-BINDING PROTEIN"/>
    <property type="match status" value="1"/>
</dbReference>
<feature type="domain" description="ABC transporter" evidence="5">
    <location>
        <begin position="3"/>
        <end position="232"/>
    </location>
</feature>
<keyword evidence="2" id="KW-0813">Transport</keyword>
<dbReference type="InterPro" id="IPR003439">
    <property type="entry name" value="ABC_transporter-like_ATP-bd"/>
</dbReference>
<keyword evidence="3" id="KW-0547">Nucleotide-binding</keyword>